<dbReference type="Proteomes" id="UP001150614">
    <property type="component" value="Unassembled WGS sequence"/>
</dbReference>
<proteinExistence type="predicted"/>
<reference evidence="1" key="1">
    <citation type="submission" date="2022-07" db="EMBL/GenBank/DDBJ databases">
        <title>Draft genome of Pseudomonas carnis strain LP isolated from cheese.</title>
        <authorList>
            <person name="Wolfe B.E."/>
        </authorList>
    </citation>
    <scope>NUCLEOTIDE SEQUENCE</scope>
    <source>
        <strain evidence="1">LP</strain>
    </source>
</reference>
<gene>
    <name evidence="1" type="ORF">NMG11_26805</name>
</gene>
<evidence type="ECO:0000313" key="2">
    <source>
        <dbReference type="Proteomes" id="UP001150614"/>
    </source>
</evidence>
<dbReference type="EMBL" id="JANCLL010000046">
    <property type="protein sequence ID" value="MDD1947434.1"/>
    <property type="molecule type" value="Genomic_DNA"/>
</dbReference>
<name>A0ABT5RN55_9PSED</name>
<sequence length="119" mass="13590">MSDSQVSGHTWSIVGEVGVRPFLCVAVKTNHSEWLEITRQWSKFRLCLDPWKQPGSSKWMNTKQYIMDARQVLSGPFQSFINASSTELAYHPPGRPKIDLVGVSKVQQEIVKYDPNWVP</sequence>
<evidence type="ECO:0000313" key="1">
    <source>
        <dbReference type="EMBL" id="MDD1947434.1"/>
    </source>
</evidence>
<comment type="caution">
    <text evidence="1">The sequence shown here is derived from an EMBL/GenBank/DDBJ whole genome shotgun (WGS) entry which is preliminary data.</text>
</comment>
<protein>
    <submittedName>
        <fullName evidence="1">Uncharacterized protein</fullName>
    </submittedName>
</protein>
<dbReference type="RefSeq" id="WP_140915293.1">
    <property type="nucleotide sequence ID" value="NZ_CBCPIQ010000039.1"/>
</dbReference>
<organism evidence="1 2">
    <name type="scientific">Pseudomonas carnis</name>
    <dbReference type="NCBI Taxonomy" id="2487355"/>
    <lineage>
        <taxon>Bacteria</taxon>
        <taxon>Pseudomonadati</taxon>
        <taxon>Pseudomonadota</taxon>
        <taxon>Gammaproteobacteria</taxon>
        <taxon>Pseudomonadales</taxon>
        <taxon>Pseudomonadaceae</taxon>
        <taxon>Pseudomonas</taxon>
    </lineage>
</organism>
<accession>A0ABT5RN55</accession>
<keyword evidence="2" id="KW-1185">Reference proteome</keyword>